<reference evidence="2" key="1">
    <citation type="journal article" date="2019" name="Int. J. Syst. Evol. Microbiol.">
        <title>The Global Catalogue of Microorganisms (GCM) 10K type strain sequencing project: providing services to taxonomists for standard genome sequencing and annotation.</title>
        <authorList>
            <consortium name="The Broad Institute Genomics Platform"/>
            <consortium name="The Broad Institute Genome Sequencing Center for Infectious Disease"/>
            <person name="Wu L."/>
            <person name="Ma J."/>
        </authorList>
    </citation>
    <scope>NUCLEOTIDE SEQUENCE [LARGE SCALE GENOMIC DNA]</scope>
    <source>
        <strain evidence="2">JCM 14307</strain>
    </source>
</reference>
<proteinExistence type="predicted"/>
<dbReference type="Proteomes" id="UP001500280">
    <property type="component" value="Unassembled WGS sequence"/>
</dbReference>
<evidence type="ECO:0000313" key="1">
    <source>
        <dbReference type="EMBL" id="GAA1687858.1"/>
    </source>
</evidence>
<organism evidence="1 2">
    <name type="scientific">Kribbella yunnanensis</name>
    <dbReference type="NCBI Taxonomy" id="190194"/>
    <lineage>
        <taxon>Bacteria</taxon>
        <taxon>Bacillati</taxon>
        <taxon>Actinomycetota</taxon>
        <taxon>Actinomycetes</taxon>
        <taxon>Propionibacteriales</taxon>
        <taxon>Kribbellaceae</taxon>
        <taxon>Kribbella</taxon>
    </lineage>
</organism>
<accession>A0ABP4TIC7</accession>
<dbReference type="EMBL" id="BAAANF010000012">
    <property type="protein sequence ID" value="GAA1687858.1"/>
    <property type="molecule type" value="Genomic_DNA"/>
</dbReference>
<evidence type="ECO:0000313" key="2">
    <source>
        <dbReference type="Proteomes" id="UP001500280"/>
    </source>
</evidence>
<protein>
    <submittedName>
        <fullName evidence="1">Uncharacterized protein</fullName>
    </submittedName>
</protein>
<sequence length="202" mass="21407">MRKIISGVAATIAAGGIVLGGAALHSTADTAPKKTDVVQAAAPAAAVKFTTRYFTCIHGEECTNSALVPSTWRYVEVSEFRSRFVDKSNQSVYFDVNYSYKLTTAQALKNRQKALKGTKGLKVLSTKTMTTKSTSGSGPLTVSTIVYTYKSGKTTRWVANRYIGSYGSNLAGAELTVAGAPANSKFLGTVLLKATTSLASFH</sequence>
<name>A0ABP4TIC7_9ACTN</name>
<gene>
    <name evidence="1" type="ORF">GCM10009745_35870</name>
</gene>
<comment type="caution">
    <text evidence="1">The sequence shown here is derived from an EMBL/GenBank/DDBJ whole genome shotgun (WGS) entry which is preliminary data.</text>
</comment>
<keyword evidence="2" id="KW-1185">Reference proteome</keyword>
<dbReference type="RefSeq" id="WP_344152679.1">
    <property type="nucleotide sequence ID" value="NZ_BAAANF010000012.1"/>
</dbReference>